<evidence type="ECO:0000256" key="1">
    <source>
        <dbReference type="ARBA" id="ARBA00004173"/>
    </source>
</evidence>
<feature type="compositionally biased region" description="Basic and acidic residues" evidence="6">
    <location>
        <begin position="362"/>
        <end position="386"/>
    </location>
</feature>
<evidence type="ECO:0000256" key="5">
    <source>
        <dbReference type="ARBA" id="ARBA00023128"/>
    </source>
</evidence>
<comment type="similarity">
    <text evidence="2">Belongs to the AIM23 family.</text>
</comment>
<name>A0A061AKM9_CYBFA</name>
<dbReference type="AlphaFoldDB" id="A0A061AKM9"/>
<keyword evidence="5" id="KW-0496">Mitochondrion</keyword>
<evidence type="ECO:0000256" key="3">
    <source>
        <dbReference type="ARBA" id="ARBA00013994"/>
    </source>
</evidence>
<sequence length="394" mass="45380">MFFKILLHPLRRSARPLLLTRENSSSPGTEFLKAVANNEVSTRAKKKVISSSEHLKMLNNRQINSSKGKVSKKSVFASPWEDYNQKKHQKPSHVSRGQKNQHSLFSPSTPPSHQKPKPKDEDIFINFDPLTFKYKLSQSDRENEFYTEKLKQVFSINSRFEVMAIGGQGGASRMKLKTFLRRLEEDEAFDVVDIQTVDDIQFPIVRATNKVATLKTFSDKRAVEVTKMFGRTHERKRTGNLNFIKISWEISQNDLENQKTNEITSQLKKGNKLTIAIDTKDNLQDSRYAFEADTISKGGQLNKLEELRRQKAFEYLKTILEENGTVEYNGAITGKMIITVTPKAKVDNKAAKKTEKNKKKQERLEKQRMREEAKKAEREARERELQAKLAEIEA</sequence>
<accession>A0A061AKM9</accession>
<reference evidence="7" key="1">
    <citation type="journal article" date="2014" name="Genome Announc.">
        <title>Genome sequence of the yeast Cyberlindnera fabianii (Hansenula fabianii).</title>
        <authorList>
            <person name="Freel K.C."/>
            <person name="Sarilar V."/>
            <person name="Neuveglise C."/>
            <person name="Devillers H."/>
            <person name="Friedrich A."/>
            <person name="Schacherer J."/>
        </authorList>
    </citation>
    <scope>NUCLEOTIDE SEQUENCE</scope>
    <source>
        <strain evidence="7">YJS4271</strain>
    </source>
</reference>
<dbReference type="Pfam" id="PF14877">
    <property type="entry name" value="mIF3"/>
    <property type="match status" value="1"/>
</dbReference>
<gene>
    <name evidence="7" type="ORF">CYFA0S_01e15170g</name>
</gene>
<dbReference type="OrthoDB" id="3996489at2759"/>
<evidence type="ECO:0000313" key="7">
    <source>
        <dbReference type="EMBL" id="CDR37696.1"/>
    </source>
</evidence>
<dbReference type="VEuPathDB" id="FungiDB:BON22_1706"/>
<evidence type="ECO:0000256" key="4">
    <source>
        <dbReference type="ARBA" id="ARBA00022946"/>
    </source>
</evidence>
<dbReference type="GO" id="GO:0005739">
    <property type="term" value="C:mitochondrion"/>
    <property type="evidence" value="ECO:0007669"/>
    <property type="project" value="UniProtKB-SubCell"/>
</dbReference>
<dbReference type="InterPro" id="IPR029427">
    <property type="entry name" value="AIM23"/>
</dbReference>
<feature type="region of interest" description="Disordered" evidence="6">
    <location>
        <begin position="80"/>
        <end position="120"/>
    </location>
</feature>
<feature type="compositionally biased region" description="Polar residues" evidence="6">
    <location>
        <begin position="95"/>
        <end position="107"/>
    </location>
</feature>
<proteinExistence type="inferred from homology"/>
<dbReference type="EMBL" id="LK052886">
    <property type="protein sequence ID" value="CDR37696.1"/>
    <property type="molecule type" value="Genomic_DNA"/>
</dbReference>
<comment type="subcellular location">
    <subcellularLocation>
        <location evidence="1">Mitochondrion</location>
    </subcellularLocation>
</comment>
<dbReference type="PhylomeDB" id="A0A061AKM9"/>
<organism evidence="7">
    <name type="scientific">Cyberlindnera fabianii</name>
    <name type="common">Yeast</name>
    <name type="synonym">Hansenula fabianii</name>
    <dbReference type="NCBI Taxonomy" id="36022"/>
    <lineage>
        <taxon>Eukaryota</taxon>
        <taxon>Fungi</taxon>
        <taxon>Dikarya</taxon>
        <taxon>Ascomycota</taxon>
        <taxon>Saccharomycotina</taxon>
        <taxon>Saccharomycetes</taxon>
        <taxon>Phaffomycetales</taxon>
        <taxon>Phaffomycetaceae</taxon>
        <taxon>Cyberlindnera</taxon>
    </lineage>
</organism>
<protein>
    <recommendedName>
        <fullName evidence="3">Altered inheritance of mitochondria protein 23, mitochondrial</fullName>
    </recommendedName>
</protein>
<keyword evidence="4" id="KW-0809">Transit peptide</keyword>
<evidence type="ECO:0000256" key="6">
    <source>
        <dbReference type="SAM" id="MobiDB-lite"/>
    </source>
</evidence>
<evidence type="ECO:0000256" key="2">
    <source>
        <dbReference type="ARBA" id="ARBA00008476"/>
    </source>
</evidence>
<feature type="region of interest" description="Disordered" evidence="6">
    <location>
        <begin position="346"/>
        <end position="394"/>
    </location>
</feature>